<name>A0AB33IC83_ACEAC</name>
<gene>
    <name evidence="1" type="ORF">EMQ_1501</name>
</gene>
<dbReference type="Proteomes" id="UP000516424">
    <property type="component" value="Chromosome"/>
</dbReference>
<evidence type="ECO:0000313" key="2">
    <source>
        <dbReference type="Proteomes" id="UP000516424"/>
    </source>
</evidence>
<organism evidence="1 2">
    <name type="scientific">Acetobacter aceti NBRC 14818</name>
    <dbReference type="NCBI Taxonomy" id="887700"/>
    <lineage>
        <taxon>Bacteria</taxon>
        <taxon>Pseudomonadati</taxon>
        <taxon>Pseudomonadota</taxon>
        <taxon>Alphaproteobacteria</taxon>
        <taxon>Acetobacterales</taxon>
        <taxon>Acetobacteraceae</taxon>
        <taxon>Acetobacter</taxon>
        <taxon>Acetobacter subgen. Acetobacter</taxon>
    </lineage>
</organism>
<keyword evidence="2" id="KW-1185">Reference proteome</keyword>
<protein>
    <submittedName>
        <fullName evidence="1">Uncharacterized protein</fullName>
    </submittedName>
</protein>
<evidence type="ECO:0000313" key="1">
    <source>
        <dbReference type="EMBL" id="BCK75895.1"/>
    </source>
</evidence>
<dbReference type="AlphaFoldDB" id="A0AB33IC83"/>
<sequence>MSCLKVSISRVESIKKSLLVGEMMEEAAFADTSITGHEVKRERLNPALRQNSGGAESSRSVYKAPRSYKGMGREMQILAAVSLVTSATPLCCPCICQPIFFLPLNDKHTNYSCVSDHWPGIAVGVRAGAEEQGYRSVHTAAEASFQLPAGPAGDPVASGD</sequence>
<reference evidence="1 2" key="1">
    <citation type="journal article" date="2011" name="Microbiology">
        <title>Transcriptome response to different carbon sources in Acetobacter aceti.</title>
        <authorList>
            <person name="Sakurai K."/>
            <person name="Arai H."/>
            <person name="Ishii M."/>
            <person name="Igarashi Y."/>
        </authorList>
    </citation>
    <scope>NUCLEOTIDE SEQUENCE [LARGE SCALE GENOMIC DNA]</scope>
    <source>
        <strain evidence="1 2">NBRC 14818</strain>
    </source>
</reference>
<proteinExistence type="predicted"/>
<dbReference type="EMBL" id="AP023410">
    <property type="protein sequence ID" value="BCK75895.1"/>
    <property type="molecule type" value="Genomic_DNA"/>
</dbReference>
<accession>A0AB33IC83</accession>